<feature type="transmembrane region" description="Helical" evidence="1">
    <location>
        <begin position="7"/>
        <end position="27"/>
    </location>
</feature>
<feature type="transmembrane region" description="Helical" evidence="1">
    <location>
        <begin position="105"/>
        <end position="129"/>
    </location>
</feature>
<proteinExistence type="predicted"/>
<evidence type="ECO:0000256" key="1">
    <source>
        <dbReference type="SAM" id="Phobius"/>
    </source>
</evidence>
<gene>
    <name evidence="2" type="ORF">KIPB_002094</name>
</gene>
<keyword evidence="1" id="KW-0472">Membrane</keyword>
<keyword evidence="1" id="KW-1133">Transmembrane helix</keyword>
<dbReference type="Pfam" id="PF04240">
    <property type="entry name" value="Caroten_synth"/>
    <property type="match status" value="1"/>
</dbReference>
<feature type="transmembrane region" description="Helical" evidence="1">
    <location>
        <begin position="186"/>
        <end position="206"/>
    </location>
</feature>
<reference evidence="2 3" key="1">
    <citation type="journal article" date="2018" name="PLoS ONE">
        <title>The draft genome of Kipferlia bialata reveals reductive genome evolution in fornicate parasites.</title>
        <authorList>
            <person name="Tanifuji G."/>
            <person name="Takabayashi S."/>
            <person name="Kume K."/>
            <person name="Takagi M."/>
            <person name="Nakayama T."/>
            <person name="Kamikawa R."/>
            <person name="Inagaki Y."/>
            <person name="Hashimoto T."/>
        </authorList>
    </citation>
    <scope>NUCLEOTIDE SEQUENCE [LARGE SCALE GENOMIC DNA]</scope>
    <source>
        <strain evidence="2">NY0173</strain>
    </source>
</reference>
<dbReference type="InterPro" id="IPR007354">
    <property type="entry name" value="CruF-like"/>
</dbReference>
<protein>
    <recommendedName>
        <fullName evidence="4">Carotenoid biosynthesis protein</fullName>
    </recommendedName>
</protein>
<feature type="transmembrane region" description="Helical" evidence="1">
    <location>
        <begin position="39"/>
        <end position="57"/>
    </location>
</feature>
<evidence type="ECO:0000313" key="2">
    <source>
        <dbReference type="EMBL" id="GCA62222.1"/>
    </source>
</evidence>
<evidence type="ECO:0000313" key="3">
    <source>
        <dbReference type="Proteomes" id="UP000265618"/>
    </source>
</evidence>
<dbReference type="PANTHER" id="PTHR39419">
    <property type="entry name" value="SLL0814 PROTEIN"/>
    <property type="match status" value="1"/>
</dbReference>
<dbReference type="Proteomes" id="UP000265618">
    <property type="component" value="Unassembled WGS sequence"/>
</dbReference>
<accession>A0A391P0L6</accession>
<feature type="transmembrane region" description="Helical" evidence="1">
    <location>
        <begin position="226"/>
        <end position="242"/>
    </location>
</feature>
<feature type="transmembrane region" description="Helical" evidence="1">
    <location>
        <begin position="266"/>
        <end position="286"/>
    </location>
</feature>
<dbReference type="AlphaFoldDB" id="A0A391P0L6"/>
<organism evidence="2 3">
    <name type="scientific">Kipferlia bialata</name>
    <dbReference type="NCBI Taxonomy" id="797122"/>
    <lineage>
        <taxon>Eukaryota</taxon>
        <taxon>Metamonada</taxon>
        <taxon>Carpediemonas-like organisms</taxon>
        <taxon>Kipferlia</taxon>
    </lineage>
</organism>
<evidence type="ECO:0008006" key="4">
    <source>
        <dbReference type="Google" id="ProtNLM"/>
    </source>
</evidence>
<dbReference type="EMBL" id="BDIP01000325">
    <property type="protein sequence ID" value="GCA62222.1"/>
    <property type="molecule type" value="Genomic_DNA"/>
</dbReference>
<sequence length="305" mass="33655">MENSTLNVVIWCVVGFYAVFTATTGSIDMDKISDAAQGIKMVLAVLFLICFVVPHGLRQYGGKTMLVFFLISFVVSWCYESLSIATGFPFGNYYYSDQLGPKLGAVPLAIMPAYFTVCYQSWLLAHVLLNKTSTGLDRRTKFAIPFVASFIMVIWDMVMDPVTATVQGIWVWEEGGAYFGVPVSNFLGWFLCVYTIFQLLSVYLFVAKPEHINTAKGTKAPWYQAAGMYGCLALSAFVQAAFHKDSGPVYDGAGVEWDIDSIKESMGLVALVTEAFVVVVCVLKVWSRSEEEEEEEAGLPPAKSV</sequence>
<feature type="transmembrane region" description="Helical" evidence="1">
    <location>
        <begin position="64"/>
        <end position="85"/>
    </location>
</feature>
<dbReference type="PANTHER" id="PTHR39419:SF1">
    <property type="entry name" value="SLL0814 PROTEIN"/>
    <property type="match status" value="1"/>
</dbReference>
<keyword evidence="1" id="KW-0812">Transmembrane</keyword>
<comment type="caution">
    <text evidence="2">The sequence shown here is derived from an EMBL/GenBank/DDBJ whole genome shotgun (WGS) entry which is preliminary data.</text>
</comment>
<name>A0A391P0L6_9EUKA</name>
<keyword evidence="3" id="KW-1185">Reference proteome</keyword>
<feature type="transmembrane region" description="Helical" evidence="1">
    <location>
        <begin position="141"/>
        <end position="158"/>
    </location>
</feature>